<dbReference type="AlphaFoldDB" id="A0A6V7XX03"/>
<sequence length="275" mass="31351">MGQKHSKKYSLKNGGTNRHSTEINDEVAFPPTASTNGRTASDEPVAVCISTEKNDYIQNAATEMAKVWTDNAVISADNNDENNKEKLEETNENKLKEPILEKIPKNEEKQKIQNLKEADTKIEISIEKENNSEPKEEQKTVGDVNLLENNKIEESESKQKEILKEENICELIENKKEDKEEVINNSVNNQEFCQTSKEEEVEEDEKEPVKENGEIEIIKENNFEGGEKEEEKEELNKLSRHLELVEDVLTNNNHTIPTDNLEQSIVCNTGKPSEI</sequence>
<name>A0A6V7XX03_MELEN</name>
<proteinExistence type="predicted"/>
<feature type="compositionally biased region" description="Basic and acidic residues" evidence="1">
    <location>
        <begin position="81"/>
        <end position="114"/>
    </location>
</feature>
<feature type="region of interest" description="Disordered" evidence="1">
    <location>
        <begin position="76"/>
        <end position="114"/>
    </location>
</feature>
<comment type="caution">
    <text evidence="2">The sequence shown here is derived from an EMBL/GenBank/DDBJ whole genome shotgun (WGS) entry which is preliminary data.</text>
</comment>
<evidence type="ECO:0000313" key="2">
    <source>
        <dbReference type="EMBL" id="CAD2203873.1"/>
    </source>
</evidence>
<feature type="compositionally biased region" description="Basic residues" evidence="1">
    <location>
        <begin position="1"/>
        <end position="10"/>
    </location>
</feature>
<dbReference type="EMBL" id="CAJEWN010002476">
    <property type="protein sequence ID" value="CAD2203873.1"/>
    <property type="molecule type" value="Genomic_DNA"/>
</dbReference>
<reference evidence="2 3" key="1">
    <citation type="submission" date="2020-08" db="EMBL/GenBank/DDBJ databases">
        <authorList>
            <person name="Koutsovoulos G."/>
            <person name="Danchin GJ E."/>
        </authorList>
    </citation>
    <scope>NUCLEOTIDE SEQUENCE [LARGE SCALE GENOMIC DNA]</scope>
</reference>
<dbReference type="OrthoDB" id="5906466at2759"/>
<gene>
    <name evidence="2" type="ORF">MENT_LOCUS57576</name>
</gene>
<feature type="region of interest" description="Disordered" evidence="1">
    <location>
        <begin position="194"/>
        <end position="213"/>
    </location>
</feature>
<feature type="region of interest" description="Disordered" evidence="1">
    <location>
        <begin position="1"/>
        <end position="42"/>
    </location>
</feature>
<accession>A0A6V7XX03</accession>
<evidence type="ECO:0000313" key="3">
    <source>
        <dbReference type="Proteomes" id="UP000580250"/>
    </source>
</evidence>
<dbReference type="Proteomes" id="UP000580250">
    <property type="component" value="Unassembled WGS sequence"/>
</dbReference>
<protein>
    <submittedName>
        <fullName evidence="2">Uncharacterized protein</fullName>
    </submittedName>
</protein>
<organism evidence="2 3">
    <name type="scientific">Meloidogyne enterolobii</name>
    <name type="common">Root-knot nematode worm</name>
    <name type="synonym">Meloidogyne mayaguensis</name>
    <dbReference type="NCBI Taxonomy" id="390850"/>
    <lineage>
        <taxon>Eukaryota</taxon>
        <taxon>Metazoa</taxon>
        <taxon>Ecdysozoa</taxon>
        <taxon>Nematoda</taxon>
        <taxon>Chromadorea</taxon>
        <taxon>Rhabditida</taxon>
        <taxon>Tylenchina</taxon>
        <taxon>Tylenchomorpha</taxon>
        <taxon>Tylenchoidea</taxon>
        <taxon>Meloidogynidae</taxon>
        <taxon>Meloidogyninae</taxon>
        <taxon>Meloidogyne</taxon>
    </lineage>
</organism>
<evidence type="ECO:0000256" key="1">
    <source>
        <dbReference type="SAM" id="MobiDB-lite"/>
    </source>
</evidence>